<comment type="caution">
    <text evidence="11">The sequence shown here is derived from an EMBL/GenBank/DDBJ whole genome shotgun (WGS) entry which is preliminary data.</text>
</comment>
<feature type="transmembrane region" description="Helical" evidence="9">
    <location>
        <begin position="81"/>
        <end position="103"/>
    </location>
</feature>
<evidence type="ECO:0000256" key="7">
    <source>
        <dbReference type="ARBA" id="ARBA00023136"/>
    </source>
</evidence>
<dbReference type="EC" id="2.3.1.269" evidence="9"/>
<dbReference type="Pfam" id="PF00795">
    <property type="entry name" value="CN_hydrolase"/>
    <property type="match status" value="1"/>
</dbReference>
<comment type="similarity">
    <text evidence="2 9">Belongs to the CN hydrolase family. Apolipoprotein N-acyltransferase subfamily.</text>
</comment>
<dbReference type="RefSeq" id="WP_183398762.1">
    <property type="nucleotide sequence ID" value="NZ_JACIDS010000003.1"/>
</dbReference>
<protein>
    <recommendedName>
        <fullName evidence="9">Apolipoprotein N-acyltransferase</fullName>
        <shortName evidence="9">ALP N-acyltransferase</shortName>
        <ecNumber evidence="9">2.3.1.269</ecNumber>
    </recommendedName>
</protein>
<dbReference type="GO" id="GO:0005886">
    <property type="term" value="C:plasma membrane"/>
    <property type="evidence" value="ECO:0007669"/>
    <property type="project" value="UniProtKB-SubCell"/>
</dbReference>
<evidence type="ECO:0000256" key="4">
    <source>
        <dbReference type="ARBA" id="ARBA00022679"/>
    </source>
</evidence>
<feature type="transmembrane region" description="Helical" evidence="9">
    <location>
        <begin position="221"/>
        <end position="239"/>
    </location>
</feature>
<proteinExistence type="inferred from homology"/>
<evidence type="ECO:0000256" key="8">
    <source>
        <dbReference type="ARBA" id="ARBA00023315"/>
    </source>
</evidence>
<keyword evidence="12" id="KW-1185">Reference proteome</keyword>
<dbReference type="UniPathway" id="UPA00666"/>
<feature type="transmembrane region" description="Helical" evidence="9">
    <location>
        <begin position="109"/>
        <end position="131"/>
    </location>
</feature>
<dbReference type="InterPro" id="IPR003010">
    <property type="entry name" value="C-N_Hydrolase"/>
</dbReference>
<dbReference type="EMBL" id="JACIDS010000003">
    <property type="protein sequence ID" value="MBB3931085.1"/>
    <property type="molecule type" value="Genomic_DNA"/>
</dbReference>
<reference evidence="11 12" key="1">
    <citation type="submission" date="2020-08" db="EMBL/GenBank/DDBJ databases">
        <title>Genomic Encyclopedia of Type Strains, Phase IV (KMG-IV): sequencing the most valuable type-strain genomes for metagenomic binning, comparative biology and taxonomic classification.</title>
        <authorList>
            <person name="Goeker M."/>
        </authorList>
    </citation>
    <scope>NUCLEOTIDE SEQUENCE [LARGE SCALE GENOMIC DNA]</scope>
    <source>
        <strain evidence="11 12">DSM 25966</strain>
    </source>
</reference>
<dbReference type="AlphaFoldDB" id="A0A840ARH6"/>
<dbReference type="HAMAP" id="MF_01148">
    <property type="entry name" value="Lnt"/>
    <property type="match status" value="1"/>
</dbReference>
<dbReference type="Pfam" id="PF20154">
    <property type="entry name" value="LNT_N"/>
    <property type="match status" value="1"/>
</dbReference>
<dbReference type="InterPro" id="IPR045378">
    <property type="entry name" value="LNT_N"/>
</dbReference>
<dbReference type="SUPFAM" id="SSF56317">
    <property type="entry name" value="Carbon-nitrogen hydrolase"/>
    <property type="match status" value="1"/>
</dbReference>
<dbReference type="PANTHER" id="PTHR38686">
    <property type="entry name" value="APOLIPOPROTEIN N-ACYLTRANSFERASE"/>
    <property type="match status" value="1"/>
</dbReference>
<evidence type="ECO:0000256" key="5">
    <source>
        <dbReference type="ARBA" id="ARBA00022692"/>
    </source>
</evidence>
<feature type="transmembrane region" description="Helical" evidence="9">
    <location>
        <begin position="181"/>
        <end position="209"/>
    </location>
</feature>
<feature type="domain" description="CN hydrolase" evidence="10">
    <location>
        <begin position="257"/>
        <end position="508"/>
    </location>
</feature>
<keyword evidence="7 9" id="KW-0472">Membrane</keyword>
<accession>A0A840ARH6</accession>
<dbReference type="InterPro" id="IPR036526">
    <property type="entry name" value="C-N_Hydrolase_sf"/>
</dbReference>
<evidence type="ECO:0000256" key="1">
    <source>
        <dbReference type="ARBA" id="ARBA00004651"/>
    </source>
</evidence>
<keyword evidence="5 9" id="KW-0812">Transmembrane</keyword>
<evidence type="ECO:0000256" key="2">
    <source>
        <dbReference type="ARBA" id="ARBA00010065"/>
    </source>
</evidence>
<gene>
    <name evidence="9" type="primary">lnt</name>
    <name evidence="11" type="ORF">GGR25_002135</name>
</gene>
<dbReference type="Gene3D" id="3.60.110.10">
    <property type="entry name" value="Carbon-nitrogen hydrolase"/>
    <property type="match status" value="1"/>
</dbReference>
<evidence type="ECO:0000313" key="12">
    <source>
        <dbReference type="Proteomes" id="UP000553963"/>
    </source>
</evidence>
<feature type="transmembrane region" description="Helical" evidence="9">
    <location>
        <begin position="143"/>
        <end position="161"/>
    </location>
</feature>
<sequence>MPHRSAPGRAALAFGRFALLSWGWRRLALAGGAGALSALALAPLGWLPVLWLTMPVLVWLLDGCIPAPGAGLGARLAAPFLVGWSFGFGYFLGGLWWIGVAFFADAGALLWLMPLAVLMLPAGLALFWGVATAAARCFWPEGWPRLLVLAVALSLAEWLRGHVLTGFPWNALGYTLMPAPLLMQIASLIGLWGVTLLAILVFAAPVLIFGPTAHARRGDRIVFVAILVLFAADAGFGALRLARAEGGFVDGVNLRLVQPVIPQDEKWSPDRGDEVMARYLGLSATGMTEGGKPPFTVLVWPETAFPFYLTDRPNALAAIGALLPPGTTLLTGAVRAEPDASEPFGARVFNSLYVIGDDGAILDAYDKVHLVPFGEYLPFETWFRRIGLRQMVALPGGFDPGRRLRTIALPNAPSFGALICYEIIFPGAATDRVDRPAWLVNVTNDAWFGDTPGPRQHLQQAVVRAVEEGLPLARAANSGVSAIVDPYGRILAQKGVNVAGVVDGPLPQATAPTIYSRFGDTIYFGLALLFLGAAATGNFTRTKRRN</sequence>
<comment type="catalytic activity">
    <reaction evidence="9">
        <text>N-terminal S-1,2-diacyl-sn-glyceryl-L-cysteinyl-[lipoprotein] + a glycerophospholipid = N-acyl-S-1,2-diacyl-sn-glyceryl-L-cysteinyl-[lipoprotein] + a 2-acyl-sn-glycero-3-phospholipid + H(+)</text>
        <dbReference type="Rhea" id="RHEA:48228"/>
        <dbReference type="Rhea" id="RHEA-COMP:14681"/>
        <dbReference type="Rhea" id="RHEA-COMP:14684"/>
        <dbReference type="ChEBI" id="CHEBI:15378"/>
        <dbReference type="ChEBI" id="CHEBI:136912"/>
        <dbReference type="ChEBI" id="CHEBI:140656"/>
        <dbReference type="ChEBI" id="CHEBI:140657"/>
        <dbReference type="ChEBI" id="CHEBI:140660"/>
        <dbReference type="EC" id="2.3.1.269"/>
    </reaction>
</comment>
<dbReference type="CDD" id="cd07571">
    <property type="entry name" value="ALP_N-acyl_transferase"/>
    <property type="match status" value="1"/>
</dbReference>
<dbReference type="InterPro" id="IPR004563">
    <property type="entry name" value="Apolipo_AcylTrfase"/>
</dbReference>
<name>A0A840ARH6_9HYPH</name>
<organism evidence="11 12">
    <name type="scientific">Kaistia hirudinis</name>
    <dbReference type="NCBI Taxonomy" id="1293440"/>
    <lineage>
        <taxon>Bacteria</taxon>
        <taxon>Pseudomonadati</taxon>
        <taxon>Pseudomonadota</taxon>
        <taxon>Alphaproteobacteria</taxon>
        <taxon>Hyphomicrobiales</taxon>
        <taxon>Kaistiaceae</taxon>
        <taxon>Kaistia</taxon>
    </lineage>
</organism>
<evidence type="ECO:0000256" key="6">
    <source>
        <dbReference type="ARBA" id="ARBA00022989"/>
    </source>
</evidence>
<keyword evidence="6 9" id="KW-1133">Transmembrane helix</keyword>
<dbReference type="NCBIfam" id="TIGR00546">
    <property type="entry name" value="lnt"/>
    <property type="match status" value="1"/>
</dbReference>
<keyword evidence="11" id="KW-0449">Lipoprotein</keyword>
<dbReference type="PANTHER" id="PTHR38686:SF1">
    <property type="entry name" value="APOLIPOPROTEIN N-ACYLTRANSFERASE"/>
    <property type="match status" value="1"/>
</dbReference>
<evidence type="ECO:0000313" key="11">
    <source>
        <dbReference type="EMBL" id="MBB3931085.1"/>
    </source>
</evidence>
<comment type="function">
    <text evidence="9">Catalyzes the phospholipid dependent N-acylation of the N-terminal cysteine of apolipoprotein, the last step in lipoprotein maturation.</text>
</comment>
<keyword evidence="3 9" id="KW-1003">Cell membrane</keyword>
<dbReference type="GO" id="GO:0042158">
    <property type="term" value="P:lipoprotein biosynthetic process"/>
    <property type="evidence" value="ECO:0007669"/>
    <property type="project" value="UniProtKB-UniRule"/>
</dbReference>
<dbReference type="Proteomes" id="UP000553963">
    <property type="component" value="Unassembled WGS sequence"/>
</dbReference>
<dbReference type="GO" id="GO:0016410">
    <property type="term" value="F:N-acyltransferase activity"/>
    <property type="evidence" value="ECO:0007669"/>
    <property type="project" value="UniProtKB-UniRule"/>
</dbReference>
<feature type="transmembrane region" description="Helical" evidence="9">
    <location>
        <begin position="522"/>
        <end position="540"/>
    </location>
</feature>
<comment type="subcellular location">
    <subcellularLocation>
        <location evidence="1 9">Cell membrane</location>
        <topology evidence="1 9">Multi-pass membrane protein</topology>
    </subcellularLocation>
</comment>
<dbReference type="PROSITE" id="PS50263">
    <property type="entry name" value="CN_HYDROLASE"/>
    <property type="match status" value="1"/>
</dbReference>
<keyword evidence="8 9" id="KW-0012">Acyltransferase</keyword>
<evidence type="ECO:0000259" key="10">
    <source>
        <dbReference type="PROSITE" id="PS50263"/>
    </source>
</evidence>
<keyword evidence="4 9" id="KW-0808">Transferase</keyword>
<evidence type="ECO:0000256" key="3">
    <source>
        <dbReference type="ARBA" id="ARBA00022475"/>
    </source>
</evidence>
<comment type="pathway">
    <text evidence="9">Protein modification; lipoprotein biosynthesis (N-acyl transfer).</text>
</comment>
<evidence type="ECO:0000256" key="9">
    <source>
        <dbReference type="HAMAP-Rule" id="MF_01148"/>
    </source>
</evidence>